<dbReference type="EMBL" id="ML145119">
    <property type="protein sequence ID" value="TBU58882.1"/>
    <property type="molecule type" value="Genomic_DNA"/>
</dbReference>
<feature type="compositionally biased region" description="Low complexity" evidence="1">
    <location>
        <begin position="39"/>
        <end position="59"/>
    </location>
</feature>
<keyword evidence="3" id="KW-1185">Reference proteome</keyword>
<dbReference type="Proteomes" id="UP000292082">
    <property type="component" value="Unassembled WGS sequence"/>
</dbReference>
<accession>A0A4Q9PW53</accession>
<gene>
    <name evidence="2" type="ORF">BD310DRAFT_438628</name>
</gene>
<protein>
    <submittedName>
        <fullName evidence="2">Uncharacterized protein</fullName>
    </submittedName>
</protein>
<evidence type="ECO:0000313" key="2">
    <source>
        <dbReference type="EMBL" id="TBU58882.1"/>
    </source>
</evidence>
<dbReference type="AlphaFoldDB" id="A0A4Q9PW53"/>
<sequence length="258" mass="28123">MGGMYSDRMPITIHPTPALEPAPRAPRAMVPRDSNAYQSGPPTLSPTSPYSPRSVGLPVVEPPGPLSLPIRMRPGLPPPMSERHWEPNGSRLRDSFSGPGPSPVDPPPVVLPSRLINDMGRNLPERPVSRMPVSQREAGRGPPPPRSTGTNSIPIGPRTSVPEGTAPHPDPPTSFRRPNNGYDSYRPSQNADRQNVDRASEPSAAYTKRPMRHSYDEPISERSRSERAGRRLAILSMTAPFTNVVPAVSRDSVLRALR</sequence>
<feature type="region of interest" description="Disordered" evidence="1">
    <location>
        <begin position="1"/>
        <end position="227"/>
    </location>
</feature>
<name>A0A4Q9PW53_9APHY</name>
<proteinExistence type="predicted"/>
<reference evidence="2 3" key="1">
    <citation type="submission" date="2019-01" db="EMBL/GenBank/DDBJ databases">
        <title>Draft genome sequences of three monokaryotic isolates of the white-rot basidiomycete fungus Dichomitus squalens.</title>
        <authorList>
            <consortium name="DOE Joint Genome Institute"/>
            <person name="Lopez S.C."/>
            <person name="Andreopoulos B."/>
            <person name="Pangilinan J."/>
            <person name="Lipzen A."/>
            <person name="Riley R."/>
            <person name="Ahrendt S."/>
            <person name="Ng V."/>
            <person name="Barry K."/>
            <person name="Daum C."/>
            <person name="Grigoriev I.V."/>
            <person name="Hilden K.S."/>
            <person name="Makela M.R."/>
            <person name="de Vries R.P."/>
        </authorList>
    </citation>
    <scope>NUCLEOTIDE SEQUENCE [LARGE SCALE GENOMIC DNA]</scope>
    <source>
        <strain evidence="2 3">CBS 464.89</strain>
    </source>
</reference>
<organism evidence="2 3">
    <name type="scientific">Dichomitus squalens</name>
    <dbReference type="NCBI Taxonomy" id="114155"/>
    <lineage>
        <taxon>Eukaryota</taxon>
        <taxon>Fungi</taxon>
        <taxon>Dikarya</taxon>
        <taxon>Basidiomycota</taxon>
        <taxon>Agaricomycotina</taxon>
        <taxon>Agaricomycetes</taxon>
        <taxon>Polyporales</taxon>
        <taxon>Polyporaceae</taxon>
        <taxon>Dichomitus</taxon>
    </lineage>
</organism>
<feature type="compositionally biased region" description="Basic and acidic residues" evidence="1">
    <location>
        <begin position="213"/>
        <end position="227"/>
    </location>
</feature>
<evidence type="ECO:0000256" key="1">
    <source>
        <dbReference type="SAM" id="MobiDB-lite"/>
    </source>
</evidence>
<feature type="compositionally biased region" description="Pro residues" evidence="1">
    <location>
        <begin position="100"/>
        <end position="110"/>
    </location>
</feature>
<feature type="compositionally biased region" description="Basic and acidic residues" evidence="1">
    <location>
        <begin position="81"/>
        <end position="94"/>
    </location>
</feature>
<evidence type="ECO:0000313" key="3">
    <source>
        <dbReference type="Proteomes" id="UP000292082"/>
    </source>
</evidence>